<sequence>MISALPLLLADHLAAEVTGVALPTGLFTDPCRGAVGDVTFAADADEAAVFVQLGALDQDAGIGARADGEEIRLPFTAEVDLALAGPETTVVDGADRDPADTPVAGADLMLSVVTGHLNTARDAGRNAPLSRAETRAEGRKLAAEWRFGQIVSITPDLVADRVVWRLKTQFEGVQTLSPLPAEGGHIARAEIAGQLGDNAFAATIQGSSNQLPLALFVEIGPENAERLASFGLARLGDLMRVPRLEIAGLAAEIARDDDDLRDALTVLHAVLMLRLDAVLAGVNAAFLFERHAALTLDTVWDGQTLTLPDDMRTDQQLRFQVMAAQLMRLVRPEDRARVTLGQLTTLDTEAR</sequence>
<dbReference type="AlphaFoldDB" id="A0AAN0MC40"/>
<proteinExistence type="predicted"/>
<dbReference type="Proteomes" id="UP001470809">
    <property type="component" value="Chromosome"/>
</dbReference>
<name>A0AAN0MC40_9RHOB</name>
<evidence type="ECO:0000313" key="2">
    <source>
        <dbReference type="Proteomes" id="UP001470809"/>
    </source>
</evidence>
<dbReference type="KEGG" id="yrh:AABB31_08320"/>
<keyword evidence="2" id="KW-1185">Reference proteome</keyword>
<reference evidence="1" key="1">
    <citation type="submission" date="2024-08" db="EMBL/GenBank/DDBJ databases">
        <title>Phylogenomic analyses of a clade within the roseobacter group suggest taxonomic reassignments of species of the genera Aestuariivita, Citreicella, Loktanella, Nautella, Pelagibaca, Ruegeria, Thalassobius, Thiobacimonas and Tropicibacter, and the proposal o.</title>
        <authorList>
            <person name="Jeon C.O."/>
        </authorList>
    </citation>
    <scope>NUCLEOTIDE SEQUENCE</scope>
    <source>
        <strain evidence="1">SS1-5</strain>
    </source>
</reference>
<protein>
    <submittedName>
        <fullName evidence="1">Uncharacterized protein</fullName>
    </submittedName>
</protein>
<evidence type="ECO:0000313" key="1">
    <source>
        <dbReference type="EMBL" id="WZU68855.1"/>
    </source>
</evidence>
<dbReference type="RefSeq" id="WP_342078148.1">
    <property type="nucleotide sequence ID" value="NZ_CP151767.2"/>
</dbReference>
<gene>
    <name evidence="1" type="ORF">AABB31_08320</name>
</gene>
<accession>A0AAN0MC40</accession>
<dbReference type="EMBL" id="CP151767">
    <property type="protein sequence ID" value="WZU68855.1"/>
    <property type="molecule type" value="Genomic_DNA"/>
</dbReference>
<organism evidence="1 2">
    <name type="scientific">Yoonia rhodophyticola</name>
    <dbReference type="NCBI Taxonomy" id="3137370"/>
    <lineage>
        <taxon>Bacteria</taxon>
        <taxon>Pseudomonadati</taxon>
        <taxon>Pseudomonadota</taxon>
        <taxon>Alphaproteobacteria</taxon>
        <taxon>Rhodobacterales</taxon>
        <taxon>Paracoccaceae</taxon>
        <taxon>Yoonia</taxon>
    </lineage>
</organism>